<dbReference type="InParanoid" id="A0A2K2CNI1"/>
<proteinExistence type="predicted"/>
<name>A0A2K2CNI1_BRADI</name>
<feature type="region of interest" description="Disordered" evidence="1">
    <location>
        <begin position="312"/>
        <end position="370"/>
    </location>
</feature>
<reference evidence="3" key="3">
    <citation type="submission" date="2018-08" db="UniProtKB">
        <authorList>
            <consortium name="EnsemblPlants"/>
        </authorList>
    </citation>
    <scope>IDENTIFICATION</scope>
    <source>
        <strain evidence="3">cv. Bd21</strain>
    </source>
</reference>
<evidence type="ECO:0000313" key="4">
    <source>
        <dbReference type="Proteomes" id="UP000008810"/>
    </source>
</evidence>
<feature type="region of interest" description="Disordered" evidence="1">
    <location>
        <begin position="163"/>
        <end position="245"/>
    </location>
</feature>
<keyword evidence="4" id="KW-1185">Reference proteome</keyword>
<dbReference type="EnsemblPlants" id="PNT63598">
    <property type="protein sequence ID" value="PNT63598"/>
    <property type="gene ID" value="BRADI_4g17955v3"/>
</dbReference>
<feature type="compositionally biased region" description="Basic and acidic residues" evidence="1">
    <location>
        <begin position="225"/>
        <end position="235"/>
    </location>
</feature>
<organism evidence="2">
    <name type="scientific">Brachypodium distachyon</name>
    <name type="common">Purple false brome</name>
    <name type="synonym">Trachynia distachya</name>
    <dbReference type="NCBI Taxonomy" id="15368"/>
    <lineage>
        <taxon>Eukaryota</taxon>
        <taxon>Viridiplantae</taxon>
        <taxon>Streptophyta</taxon>
        <taxon>Embryophyta</taxon>
        <taxon>Tracheophyta</taxon>
        <taxon>Spermatophyta</taxon>
        <taxon>Magnoliopsida</taxon>
        <taxon>Liliopsida</taxon>
        <taxon>Poales</taxon>
        <taxon>Poaceae</taxon>
        <taxon>BOP clade</taxon>
        <taxon>Pooideae</taxon>
        <taxon>Stipodae</taxon>
        <taxon>Brachypodieae</taxon>
        <taxon>Brachypodium</taxon>
    </lineage>
</organism>
<dbReference type="EMBL" id="CM000883">
    <property type="protein sequence ID" value="PNT63598.1"/>
    <property type="molecule type" value="Genomic_DNA"/>
</dbReference>
<dbReference type="Proteomes" id="UP000008810">
    <property type="component" value="Chromosome 4"/>
</dbReference>
<protein>
    <submittedName>
        <fullName evidence="2 3">Uncharacterized protein</fullName>
    </submittedName>
</protein>
<evidence type="ECO:0000313" key="3">
    <source>
        <dbReference type="EnsemblPlants" id="PNT63598"/>
    </source>
</evidence>
<feature type="compositionally biased region" description="Low complexity" evidence="1">
    <location>
        <begin position="200"/>
        <end position="211"/>
    </location>
</feature>
<dbReference type="Gramene" id="PNT63598">
    <property type="protein sequence ID" value="PNT63598"/>
    <property type="gene ID" value="BRADI_4g17955v3"/>
</dbReference>
<reference evidence="2 3" key="1">
    <citation type="journal article" date="2010" name="Nature">
        <title>Genome sequencing and analysis of the model grass Brachypodium distachyon.</title>
        <authorList>
            <consortium name="International Brachypodium Initiative"/>
        </authorList>
    </citation>
    <scope>NUCLEOTIDE SEQUENCE [LARGE SCALE GENOMIC DNA]</scope>
    <source>
        <strain evidence="2 3">Bd21</strain>
    </source>
</reference>
<accession>A0A2K2CNI1</accession>
<feature type="region of interest" description="Disordered" evidence="1">
    <location>
        <begin position="1"/>
        <end position="63"/>
    </location>
</feature>
<evidence type="ECO:0000313" key="2">
    <source>
        <dbReference type="EMBL" id="PNT63598.1"/>
    </source>
</evidence>
<evidence type="ECO:0000256" key="1">
    <source>
        <dbReference type="SAM" id="MobiDB-lite"/>
    </source>
</evidence>
<gene>
    <name evidence="2" type="ORF">BRADI_4g17955v3</name>
</gene>
<sequence length="370" mass="40269">MWDGTEPNSLVVRRVEDDRLEERGQQSEPAWERSEVPRPLGRRPRHREQIGSQRLSAWRIRRRPAAASSRAAADVGVGTPRATRTMTLARDGAAGRPTRSRVSLSSAVAPHFLPPNIHHPIESDGQQQFKPRVSLLCQVNERSSGKKIPLRVFSRKIEATQSLSPSLASRERVGSRLRRPPLDLPALLGRSPPTHTALTSSSCNSSSLFQSVQRNRGAGDDEAVDGDHVGRPSHGERHRARRWPASVAQRCPAAVTREAIARKWSAAVAQRRRWTVAWRTSHAVGGASASVRGESLLTAVALELRVTPARERHAGAAPRHGPATAAPPSPGEPAGGGARPEGSGSRRISPEALARREARWRRSAMAQQSA</sequence>
<feature type="compositionally biased region" description="Basic and acidic residues" evidence="1">
    <location>
        <begin position="13"/>
        <end position="36"/>
    </location>
</feature>
<reference evidence="2" key="2">
    <citation type="submission" date="2017-06" db="EMBL/GenBank/DDBJ databases">
        <title>WGS assembly of Brachypodium distachyon.</title>
        <authorList>
            <consortium name="The International Brachypodium Initiative"/>
            <person name="Lucas S."/>
            <person name="Harmon-Smith M."/>
            <person name="Lail K."/>
            <person name="Tice H."/>
            <person name="Grimwood J."/>
            <person name="Bruce D."/>
            <person name="Barry K."/>
            <person name="Shu S."/>
            <person name="Lindquist E."/>
            <person name="Wang M."/>
            <person name="Pitluck S."/>
            <person name="Vogel J.P."/>
            <person name="Garvin D.F."/>
            <person name="Mockler T.C."/>
            <person name="Schmutz J."/>
            <person name="Rokhsar D."/>
            <person name="Bevan M.W."/>
        </authorList>
    </citation>
    <scope>NUCLEOTIDE SEQUENCE</scope>
    <source>
        <strain evidence="2">Bd21</strain>
    </source>
</reference>
<dbReference type="AlphaFoldDB" id="A0A2K2CNI1"/>